<comment type="caution">
    <text evidence="3">The sequence shown here is derived from an EMBL/GenBank/DDBJ whole genome shotgun (WGS) entry which is preliminary data.</text>
</comment>
<proteinExistence type="predicted"/>
<sequence>MTLAVTITEQGLAECVNKKTKGIHAEIKWISVGDRDYTPSATQTSLRNEKQRVEISEYRDTGEASLQCTAKFSGDSEFAIREIGIWLSSGTLLGVISEKDRTLNYKATNAHVIIPFTMDLSALPTDSVKVNVGVENLNILIDEDFAALSASVVNNQAQSLKQELRMLESEKQRDKFAGQVNQTLENQTTHLRSLDSQIERFQGRINTEFTALSTSLVSVQTNDIQQQLDLLAANKEYNQFTGQMREQLESHSTKLESIIADLDRSREQLSNDFTSLAEGHVSTQLSVIKQELRLNALESRIK</sequence>
<dbReference type="AlphaFoldDB" id="A0A6L8M073"/>
<keyword evidence="4" id="KW-1185">Reference proteome</keyword>
<name>A0A6L8M073_9VIBR</name>
<protein>
    <recommendedName>
        <fullName evidence="2">Phage tail fibre protein N-terminal domain-containing protein</fullName>
    </recommendedName>
</protein>
<dbReference type="Proteomes" id="UP000478571">
    <property type="component" value="Unassembled WGS sequence"/>
</dbReference>
<accession>A0A6L8M073</accession>
<evidence type="ECO:0000259" key="2">
    <source>
        <dbReference type="Pfam" id="PF12571"/>
    </source>
</evidence>
<gene>
    <name evidence="3" type="ORF">GTG28_17990</name>
</gene>
<evidence type="ECO:0000313" key="4">
    <source>
        <dbReference type="Proteomes" id="UP000478571"/>
    </source>
</evidence>
<dbReference type="EMBL" id="WWEU01000009">
    <property type="protein sequence ID" value="MYM61123.1"/>
    <property type="molecule type" value="Genomic_DNA"/>
</dbReference>
<keyword evidence="1" id="KW-0175">Coiled coil</keyword>
<dbReference type="Pfam" id="PF12571">
    <property type="entry name" value="Phage_tail_fib"/>
    <property type="match status" value="1"/>
</dbReference>
<evidence type="ECO:0000313" key="3">
    <source>
        <dbReference type="EMBL" id="MYM61123.1"/>
    </source>
</evidence>
<dbReference type="InterPro" id="IPR022225">
    <property type="entry name" value="Phage_tail_fibre_N"/>
</dbReference>
<organism evidence="3 4">
    <name type="scientific">Vibrio tetraodonis subsp. pristinus</name>
    <dbReference type="NCBI Taxonomy" id="2695891"/>
    <lineage>
        <taxon>Bacteria</taxon>
        <taxon>Pseudomonadati</taxon>
        <taxon>Pseudomonadota</taxon>
        <taxon>Gammaproteobacteria</taxon>
        <taxon>Vibrionales</taxon>
        <taxon>Vibrionaceae</taxon>
        <taxon>Vibrio</taxon>
    </lineage>
</organism>
<evidence type="ECO:0000256" key="1">
    <source>
        <dbReference type="SAM" id="Coils"/>
    </source>
</evidence>
<reference evidence="3 4" key="1">
    <citation type="submission" date="2020-01" db="EMBL/GenBank/DDBJ databases">
        <title>Draft Genome Sequence of Vibrio sp. strain OCN044, Isolated from a Healthy Coral at Palmyra Atoll.</title>
        <authorList>
            <person name="Videau P."/>
            <person name="Loughran R."/>
            <person name="Esquivel A."/>
            <person name="Deadmond M."/>
            <person name="Paddock B.E."/>
            <person name="Saw J.H."/>
            <person name="Ushijima B."/>
        </authorList>
    </citation>
    <scope>NUCLEOTIDE SEQUENCE [LARGE SCALE GENOMIC DNA]</scope>
    <source>
        <strain evidence="3 4">OCN044</strain>
    </source>
</reference>
<feature type="coiled-coil region" evidence="1">
    <location>
        <begin position="150"/>
        <end position="177"/>
    </location>
</feature>
<feature type="domain" description="Phage tail fibre protein N-terminal" evidence="2">
    <location>
        <begin position="4"/>
        <end position="96"/>
    </location>
</feature>
<dbReference type="RefSeq" id="WP_160932280.1">
    <property type="nucleotide sequence ID" value="NZ_WWEU01000009.1"/>
</dbReference>